<dbReference type="InterPro" id="IPR012340">
    <property type="entry name" value="NA-bd_OB-fold"/>
</dbReference>
<keyword evidence="7 15" id="KW-0479">Metal-binding</keyword>
<reference evidence="18 19" key="1">
    <citation type="submission" date="2023-03" db="EMBL/GenBank/DDBJ databases">
        <title>Description of Hydrogenimonas sp. ISO32.</title>
        <authorList>
            <person name="Mino S."/>
            <person name="Fukazawa S."/>
            <person name="Sawabe T."/>
        </authorList>
    </citation>
    <scope>NUCLEOTIDE SEQUENCE [LARGE SCALE GENOMIC DNA]</scope>
    <source>
        <strain evidence="18 19">ISO32</strain>
    </source>
</reference>
<dbReference type="InterPro" id="IPR015413">
    <property type="entry name" value="Methionyl/Leucyl_tRNA_Synth"/>
</dbReference>
<evidence type="ECO:0000256" key="1">
    <source>
        <dbReference type="ARBA" id="ARBA00003314"/>
    </source>
</evidence>
<name>A0ABM8FNJ8_9BACT</name>
<dbReference type="GO" id="GO:0016874">
    <property type="term" value="F:ligase activity"/>
    <property type="evidence" value="ECO:0007669"/>
    <property type="project" value="UniProtKB-KW"/>
</dbReference>
<dbReference type="InterPro" id="IPR004495">
    <property type="entry name" value="Met-tRNA-synth_bsu_C"/>
</dbReference>
<dbReference type="NCBIfam" id="TIGR00399">
    <property type="entry name" value="metG_C_term"/>
    <property type="match status" value="1"/>
</dbReference>
<dbReference type="PRINTS" id="PR01041">
    <property type="entry name" value="TRNASYNTHMET"/>
</dbReference>
<keyword evidence="13 15" id="KW-0030">Aminoacyl-tRNA synthetase</keyword>
<dbReference type="EMBL" id="AP027370">
    <property type="protein sequence ID" value="BDY13933.1"/>
    <property type="molecule type" value="Genomic_DNA"/>
</dbReference>
<keyword evidence="12 15" id="KW-0648">Protein biosynthesis</keyword>
<evidence type="ECO:0000256" key="6">
    <source>
        <dbReference type="ARBA" id="ARBA00022598"/>
    </source>
</evidence>
<dbReference type="Pfam" id="PF01588">
    <property type="entry name" value="tRNA_bind"/>
    <property type="match status" value="1"/>
</dbReference>
<feature type="binding site" evidence="15">
    <location>
        <position position="151"/>
    </location>
    <ligand>
        <name>Zn(2+)</name>
        <dbReference type="ChEBI" id="CHEBI:29105"/>
    </ligand>
</feature>
<feature type="region of interest" description="Disordered" evidence="16">
    <location>
        <begin position="521"/>
        <end position="544"/>
    </location>
</feature>
<evidence type="ECO:0000259" key="17">
    <source>
        <dbReference type="PROSITE" id="PS50886"/>
    </source>
</evidence>
<evidence type="ECO:0000256" key="3">
    <source>
        <dbReference type="ARBA" id="ARBA00011738"/>
    </source>
</evidence>
<dbReference type="InterPro" id="IPR033911">
    <property type="entry name" value="MetRS_core"/>
</dbReference>
<dbReference type="InterPro" id="IPR002547">
    <property type="entry name" value="tRNA-bd_dom"/>
</dbReference>
<dbReference type="CDD" id="cd02800">
    <property type="entry name" value="tRNA_bind_EcMetRS_like"/>
    <property type="match status" value="1"/>
</dbReference>
<dbReference type="RefSeq" id="WP_286336871.1">
    <property type="nucleotide sequence ID" value="NZ_AP027370.1"/>
</dbReference>
<dbReference type="SUPFAM" id="SSF52374">
    <property type="entry name" value="Nucleotidylyl transferase"/>
    <property type="match status" value="1"/>
</dbReference>
<keyword evidence="5 15" id="KW-0820">tRNA-binding</keyword>
<feature type="binding site" evidence="15">
    <location>
        <position position="133"/>
    </location>
    <ligand>
        <name>Zn(2+)</name>
        <dbReference type="ChEBI" id="CHEBI:29105"/>
    </ligand>
</feature>
<evidence type="ECO:0000313" key="19">
    <source>
        <dbReference type="Proteomes" id="UP001321445"/>
    </source>
</evidence>
<comment type="caution">
    <text evidence="15">Lacks conserved residue(s) required for the propagation of feature annotation.</text>
</comment>
<evidence type="ECO:0000256" key="10">
    <source>
        <dbReference type="ARBA" id="ARBA00022840"/>
    </source>
</evidence>
<evidence type="ECO:0000256" key="8">
    <source>
        <dbReference type="ARBA" id="ARBA00022741"/>
    </source>
</evidence>
<comment type="catalytic activity">
    <reaction evidence="14 15">
        <text>tRNA(Met) + L-methionine + ATP = L-methionyl-tRNA(Met) + AMP + diphosphate</text>
        <dbReference type="Rhea" id="RHEA:13481"/>
        <dbReference type="Rhea" id="RHEA-COMP:9667"/>
        <dbReference type="Rhea" id="RHEA-COMP:9698"/>
        <dbReference type="ChEBI" id="CHEBI:30616"/>
        <dbReference type="ChEBI" id="CHEBI:33019"/>
        <dbReference type="ChEBI" id="CHEBI:57844"/>
        <dbReference type="ChEBI" id="CHEBI:78442"/>
        <dbReference type="ChEBI" id="CHEBI:78530"/>
        <dbReference type="ChEBI" id="CHEBI:456215"/>
        <dbReference type="EC" id="6.1.1.10"/>
    </reaction>
</comment>
<evidence type="ECO:0000256" key="11">
    <source>
        <dbReference type="ARBA" id="ARBA00022884"/>
    </source>
</evidence>
<feature type="short sequence motif" description="'HIGH' region" evidence="15">
    <location>
        <begin position="15"/>
        <end position="25"/>
    </location>
</feature>
<dbReference type="CDD" id="cd07957">
    <property type="entry name" value="Anticodon_Ia_Met"/>
    <property type="match status" value="1"/>
</dbReference>
<dbReference type="InterPro" id="IPR014729">
    <property type="entry name" value="Rossmann-like_a/b/a_fold"/>
</dbReference>
<dbReference type="InterPro" id="IPR009080">
    <property type="entry name" value="tRNAsynth_Ia_anticodon-bd"/>
</dbReference>
<dbReference type="Gene3D" id="3.40.50.620">
    <property type="entry name" value="HUPs"/>
    <property type="match status" value="1"/>
</dbReference>
<dbReference type="Pfam" id="PF01406">
    <property type="entry name" value="tRNA-synt_1e"/>
    <property type="match status" value="1"/>
</dbReference>
<evidence type="ECO:0000256" key="4">
    <source>
        <dbReference type="ARBA" id="ARBA00022490"/>
    </source>
</evidence>
<dbReference type="InterPro" id="IPR032678">
    <property type="entry name" value="tRNA-synt_1_cat_dom"/>
</dbReference>
<comment type="subunit">
    <text evidence="3 15">Homodimer.</text>
</comment>
<evidence type="ECO:0000313" key="18">
    <source>
        <dbReference type="EMBL" id="BDY13933.1"/>
    </source>
</evidence>
<dbReference type="Gene3D" id="2.40.50.140">
    <property type="entry name" value="Nucleic acid-binding proteins"/>
    <property type="match status" value="1"/>
</dbReference>
<dbReference type="PANTHER" id="PTHR43326">
    <property type="entry name" value="METHIONYL-TRNA SYNTHETASE"/>
    <property type="match status" value="1"/>
</dbReference>
<evidence type="ECO:0000256" key="14">
    <source>
        <dbReference type="ARBA" id="ARBA00047364"/>
    </source>
</evidence>
<comment type="similarity">
    <text evidence="15">Belongs to the class-I aminoacyl-tRNA synthetase family. MetG type 2A subfamily.</text>
</comment>
<dbReference type="HAMAP" id="MF_01228">
    <property type="entry name" value="Met_tRNA_synth_type2"/>
    <property type="match status" value="1"/>
</dbReference>
<feature type="binding site" evidence="15">
    <location>
        <position position="130"/>
    </location>
    <ligand>
        <name>Zn(2+)</name>
        <dbReference type="ChEBI" id="CHEBI:29105"/>
    </ligand>
</feature>
<dbReference type="InterPro" id="IPR014758">
    <property type="entry name" value="Met-tRNA_synth"/>
</dbReference>
<sequence length="655" mass="74840">MSDKCKKVYITTPIYYVNDVPHIGHAYTTIIADTLARYSRMAGMDVFFLTGTDEHGQKIEQAAKARGKSPQEYADEISNRFKQLWDEFEISYDKFIRTTDPDHMKGVQKAFEVMYDNGDIYKDVYRGHYCVSCETFFPETQLIDDEFCPECGRSTTMVEEESYFFRLSKYQDRLLEWYESKSDCILPKAKRNEVINFVKNGLEDLSITRTSFDWGVKLPKSIDDPKHVMYVWLDALMNYVTALGYGTDEKLMEYWPAKVHLIGKDILRFHAIYWPAFLMSLGLELPHHVAAHGWWTRNGEKMSKSKGNVVDPKEIADAYGLENFRYFMLREVPFGQDGDFSQRALIDRINSDLGNDLGNLLNRIIGMSGKYFDFKITSDGVRKFHASELKEVEAILEPVEKHLYEIQTNRYLEDLWKTLRIANKAIDTGMPWVKMKEGKEDEAMATIALVANILARVAVLLHPFMPKTTQTIAKALGFTVNNASYVELIKNNELLDEFTIEKIPPLFPRIEEPLVETPAAKAEAAKKEEKIKNQKSKPQTQDEESGANLITIDQFFQVQLKVGTVVEAEEVPKSKKLLKLQVDLGEEKPRQIVAGIKEWYSPEDLKDTQVCVVANLKPAKLMGMLSEGMLLAAKDDEGLCLIRPEKPRKAGSAIG</sequence>
<dbReference type="Pfam" id="PF09334">
    <property type="entry name" value="tRNA-synt_1g"/>
    <property type="match status" value="1"/>
</dbReference>
<dbReference type="Gene3D" id="2.170.220.10">
    <property type="match status" value="1"/>
</dbReference>
<keyword evidence="10 15" id="KW-0067">ATP-binding</keyword>
<evidence type="ECO:0000256" key="2">
    <source>
        <dbReference type="ARBA" id="ARBA00004496"/>
    </source>
</evidence>
<dbReference type="Gene3D" id="1.10.730.10">
    <property type="entry name" value="Isoleucyl-tRNA Synthetase, Domain 1"/>
    <property type="match status" value="1"/>
</dbReference>
<keyword evidence="4 15" id="KW-0963">Cytoplasm</keyword>
<feature type="binding site" evidence="15">
    <location>
        <position position="148"/>
    </location>
    <ligand>
        <name>Zn(2+)</name>
        <dbReference type="ChEBI" id="CHEBI:29105"/>
    </ligand>
</feature>
<protein>
    <recommendedName>
        <fullName evidence="15">Methionine--tRNA ligase</fullName>
        <ecNumber evidence="15">6.1.1.10</ecNumber>
    </recommendedName>
    <alternativeName>
        <fullName evidence="15">Methionyl-tRNA synthetase</fullName>
        <shortName evidence="15">MetRS</shortName>
    </alternativeName>
</protein>
<dbReference type="Proteomes" id="UP001321445">
    <property type="component" value="Chromosome"/>
</dbReference>
<keyword evidence="19" id="KW-1185">Reference proteome</keyword>
<feature type="domain" description="TRNA-binding" evidence="17">
    <location>
        <begin position="554"/>
        <end position="655"/>
    </location>
</feature>
<keyword evidence="8 15" id="KW-0547">Nucleotide-binding</keyword>
<dbReference type="NCBIfam" id="NF008900">
    <property type="entry name" value="PRK12267.1"/>
    <property type="match status" value="1"/>
</dbReference>
<evidence type="ECO:0000256" key="7">
    <source>
        <dbReference type="ARBA" id="ARBA00022723"/>
    </source>
</evidence>
<evidence type="ECO:0000256" key="16">
    <source>
        <dbReference type="SAM" id="MobiDB-lite"/>
    </source>
</evidence>
<dbReference type="NCBIfam" id="TIGR00398">
    <property type="entry name" value="metG"/>
    <property type="match status" value="1"/>
</dbReference>
<evidence type="ECO:0000256" key="12">
    <source>
        <dbReference type="ARBA" id="ARBA00022917"/>
    </source>
</evidence>
<keyword evidence="6 15" id="KW-0436">Ligase</keyword>
<proteinExistence type="inferred from homology"/>
<dbReference type="SUPFAM" id="SSF50249">
    <property type="entry name" value="Nucleic acid-binding proteins"/>
    <property type="match status" value="1"/>
</dbReference>
<keyword evidence="9 15" id="KW-0862">Zinc</keyword>
<dbReference type="EC" id="6.1.1.10" evidence="15"/>
<gene>
    <name evidence="15 18" type="primary">metG</name>
    <name evidence="18" type="ORF">HCR_22450</name>
</gene>
<evidence type="ECO:0000256" key="9">
    <source>
        <dbReference type="ARBA" id="ARBA00022833"/>
    </source>
</evidence>
<evidence type="ECO:0000256" key="5">
    <source>
        <dbReference type="ARBA" id="ARBA00022555"/>
    </source>
</evidence>
<dbReference type="PANTHER" id="PTHR43326:SF1">
    <property type="entry name" value="METHIONINE--TRNA LIGASE, MITOCHONDRIAL"/>
    <property type="match status" value="1"/>
</dbReference>
<comment type="function">
    <text evidence="1 15">Is required not only for elongation of protein synthesis but also for the initiation of all mRNA translation through initiator tRNA(fMet) aminoacylation.</text>
</comment>
<feature type="short sequence motif" description="'KMSKS' region" evidence="15">
    <location>
        <begin position="301"/>
        <end position="305"/>
    </location>
</feature>
<keyword evidence="11 15" id="KW-0694">RNA-binding</keyword>
<dbReference type="CDD" id="cd00814">
    <property type="entry name" value="MetRS_core"/>
    <property type="match status" value="1"/>
</dbReference>
<dbReference type="Pfam" id="PF19303">
    <property type="entry name" value="Anticodon_3"/>
    <property type="match status" value="1"/>
</dbReference>
<evidence type="ECO:0000256" key="13">
    <source>
        <dbReference type="ARBA" id="ARBA00023146"/>
    </source>
</evidence>
<comment type="cofactor">
    <cofactor evidence="15">
        <name>Zn(2+)</name>
        <dbReference type="ChEBI" id="CHEBI:29105"/>
    </cofactor>
    <text evidence="15">Binds 1 zinc ion per subunit.</text>
</comment>
<organism evidence="18 19">
    <name type="scientific">Hydrogenimonas cancrithermarum</name>
    <dbReference type="NCBI Taxonomy" id="2993563"/>
    <lineage>
        <taxon>Bacteria</taxon>
        <taxon>Pseudomonadati</taxon>
        <taxon>Campylobacterota</taxon>
        <taxon>Epsilonproteobacteria</taxon>
        <taxon>Campylobacterales</taxon>
        <taxon>Hydrogenimonadaceae</taxon>
        <taxon>Hydrogenimonas</taxon>
    </lineage>
</organism>
<dbReference type="SUPFAM" id="SSF47323">
    <property type="entry name" value="Anticodon-binding domain of a subclass of class I aminoacyl-tRNA synthetases"/>
    <property type="match status" value="1"/>
</dbReference>
<dbReference type="InterPro" id="IPR023457">
    <property type="entry name" value="Met-tRNA_synth_2"/>
</dbReference>
<evidence type="ECO:0000256" key="15">
    <source>
        <dbReference type="HAMAP-Rule" id="MF_01228"/>
    </source>
</evidence>
<accession>A0ABM8FNJ8</accession>
<dbReference type="InterPro" id="IPR041872">
    <property type="entry name" value="Anticodon_Met"/>
</dbReference>
<comment type="subcellular location">
    <subcellularLocation>
        <location evidence="2 15">Cytoplasm</location>
    </subcellularLocation>
</comment>
<dbReference type="PROSITE" id="PS50886">
    <property type="entry name" value="TRBD"/>
    <property type="match status" value="1"/>
</dbReference>
<feature type="compositionally biased region" description="Basic and acidic residues" evidence="16">
    <location>
        <begin position="523"/>
        <end position="532"/>
    </location>
</feature>